<accession>A0AAN0MHH6</accession>
<evidence type="ECO:0000256" key="13">
    <source>
        <dbReference type="ARBA" id="ARBA00022989"/>
    </source>
</evidence>
<evidence type="ECO:0000259" key="18">
    <source>
        <dbReference type="Pfam" id="PF02706"/>
    </source>
</evidence>
<dbReference type="Proteomes" id="UP001431656">
    <property type="component" value="Chromosome"/>
</dbReference>
<keyword evidence="12" id="KW-0067">ATP-binding</keyword>
<reference evidence="20" key="1">
    <citation type="journal article" date="2024" name="Int. J. Syst. Evol. Microbiol.">
        <title>Brooklawnia propionicigenes sp. nov., a facultatively anaerobic, propionate-producing bacterium isolated from a methanogenic reactor treating waste from cattle farms.</title>
        <authorList>
            <person name="Akita Y."/>
            <person name="Ueki A."/>
            <person name="Tonouchi A."/>
            <person name="Sugawara Y."/>
            <person name="Honma S."/>
            <person name="Kaku N."/>
            <person name="Ueki K."/>
        </authorList>
    </citation>
    <scope>NUCLEOTIDE SEQUENCE</scope>
    <source>
        <strain evidence="20">SH051</strain>
    </source>
</reference>
<organism evidence="20 21">
    <name type="scientific">Brooklawnia propionicigenes</name>
    <dbReference type="NCBI Taxonomy" id="3041175"/>
    <lineage>
        <taxon>Bacteria</taxon>
        <taxon>Bacillati</taxon>
        <taxon>Actinomycetota</taxon>
        <taxon>Actinomycetes</taxon>
        <taxon>Propionibacteriales</taxon>
        <taxon>Propionibacteriaceae</taxon>
        <taxon>Brooklawnia</taxon>
    </lineage>
</organism>
<evidence type="ECO:0000256" key="16">
    <source>
        <dbReference type="ARBA" id="ARBA00051245"/>
    </source>
</evidence>
<keyword evidence="13" id="KW-1133">Transmembrane helix</keyword>
<feature type="domain" description="AAA" evidence="19">
    <location>
        <begin position="273"/>
        <end position="401"/>
    </location>
</feature>
<dbReference type="Pfam" id="PF02706">
    <property type="entry name" value="Wzz"/>
    <property type="match status" value="1"/>
</dbReference>
<comment type="catalytic activity">
    <reaction evidence="16">
        <text>L-tyrosyl-[protein] + ATP = O-phospho-L-tyrosyl-[protein] + ADP + H(+)</text>
        <dbReference type="Rhea" id="RHEA:10596"/>
        <dbReference type="Rhea" id="RHEA-COMP:10136"/>
        <dbReference type="Rhea" id="RHEA-COMP:20101"/>
        <dbReference type="ChEBI" id="CHEBI:15378"/>
        <dbReference type="ChEBI" id="CHEBI:30616"/>
        <dbReference type="ChEBI" id="CHEBI:46858"/>
        <dbReference type="ChEBI" id="CHEBI:61978"/>
        <dbReference type="ChEBI" id="CHEBI:456216"/>
        <dbReference type="EC" id="2.7.10.2"/>
    </reaction>
</comment>
<keyword evidence="8" id="KW-0808">Transferase</keyword>
<evidence type="ECO:0000313" key="21">
    <source>
        <dbReference type="Proteomes" id="UP001431656"/>
    </source>
</evidence>
<dbReference type="InterPro" id="IPR027417">
    <property type="entry name" value="P-loop_NTPase"/>
</dbReference>
<evidence type="ECO:0000256" key="6">
    <source>
        <dbReference type="ARBA" id="ARBA00022475"/>
    </source>
</evidence>
<dbReference type="EMBL" id="AP028056">
    <property type="protein sequence ID" value="BEH02639.1"/>
    <property type="molecule type" value="Genomic_DNA"/>
</dbReference>
<feature type="region of interest" description="Disordered" evidence="17">
    <location>
        <begin position="450"/>
        <end position="486"/>
    </location>
</feature>
<evidence type="ECO:0000256" key="17">
    <source>
        <dbReference type="SAM" id="MobiDB-lite"/>
    </source>
</evidence>
<protein>
    <recommendedName>
        <fullName evidence="5">non-specific protein-tyrosine kinase</fullName>
        <ecNumber evidence="5">2.7.10.2</ecNumber>
    </recommendedName>
</protein>
<dbReference type="InterPro" id="IPR050445">
    <property type="entry name" value="Bact_polysacc_biosynth/exp"/>
</dbReference>
<dbReference type="InterPro" id="IPR003856">
    <property type="entry name" value="LPS_length_determ_N"/>
</dbReference>
<evidence type="ECO:0000313" key="20">
    <source>
        <dbReference type="EMBL" id="BEH02639.1"/>
    </source>
</evidence>
<dbReference type="GO" id="GO:0042802">
    <property type="term" value="F:identical protein binding"/>
    <property type="evidence" value="ECO:0007669"/>
    <property type="project" value="UniProtKB-ARBA"/>
</dbReference>
<dbReference type="AlphaFoldDB" id="A0AAN0MHH6"/>
<keyword evidence="10" id="KW-0547">Nucleotide-binding</keyword>
<evidence type="ECO:0000256" key="9">
    <source>
        <dbReference type="ARBA" id="ARBA00022692"/>
    </source>
</evidence>
<proteinExistence type="inferred from homology"/>
<dbReference type="FunFam" id="3.40.50.300:FF:000527">
    <property type="entry name" value="Tyrosine-protein kinase etk"/>
    <property type="match status" value="1"/>
</dbReference>
<evidence type="ECO:0000256" key="4">
    <source>
        <dbReference type="ARBA" id="ARBA00008883"/>
    </source>
</evidence>
<dbReference type="RefSeq" id="WP_286264444.1">
    <property type="nucleotide sequence ID" value="NZ_AP028056.1"/>
</dbReference>
<evidence type="ECO:0000256" key="11">
    <source>
        <dbReference type="ARBA" id="ARBA00022777"/>
    </source>
</evidence>
<evidence type="ECO:0000256" key="12">
    <source>
        <dbReference type="ARBA" id="ARBA00022840"/>
    </source>
</evidence>
<name>A0AAN0MHH6_9ACTN</name>
<keyword evidence="21" id="KW-1185">Reference proteome</keyword>
<dbReference type="NCBIfam" id="TIGR01007">
    <property type="entry name" value="eps_fam"/>
    <property type="match status" value="1"/>
</dbReference>
<dbReference type="GO" id="GO:0005524">
    <property type="term" value="F:ATP binding"/>
    <property type="evidence" value="ECO:0007669"/>
    <property type="project" value="UniProtKB-KW"/>
</dbReference>
<comment type="similarity">
    <text evidence="2">Belongs to the CpsC/CapA family.</text>
</comment>
<keyword evidence="11" id="KW-0418">Kinase</keyword>
<evidence type="ECO:0000256" key="10">
    <source>
        <dbReference type="ARBA" id="ARBA00022741"/>
    </source>
</evidence>
<evidence type="ECO:0000256" key="2">
    <source>
        <dbReference type="ARBA" id="ARBA00006683"/>
    </source>
</evidence>
<dbReference type="GO" id="GO:0004715">
    <property type="term" value="F:non-membrane spanning protein tyrosine kinase activity"/>
    <property type="evidence" value="ECO:0007669"/>
    <property type="project" value="UniProtKB-EC"/>
</dbReference>
<dbReference type="InterPro" id="IPR005702">
    <property type="entry name" value="Wzc-like_C"/>
</dbReference>
<evidence type="ECO:0000259" key="19">
    <source>
        <dbReference type="Pfam" id="PF13614"/>
    </source>
</evidence>
<keyword evidence="6" id="KW-1003">Cell membrane</keyword>
<dbReference type="Gene3D" id="3.40.50.300">
    <property type="entry name" value="P-loop containing nucleotide triphosphate hydrolases"/>
    <property type="match status" value="1"/>
</dbReference>
<dbReference type="CDD" id="cd05387">
    <property type="entry name" value="BY-kinase"/>
    <property type="match status" value="1"/>
</dbReference>
<dbReference type="PANTHER" id="PTHR32309">
    <property type="entry name" value="TYROSINE-PROTEIN KINASE"/>
    <property type="match status" value="1"/>
</dbReference>
<dbReference type="Pfam" id="PF13614">
    <property type="entry name" value="AAA_31"/>
    <property type="match status" value="1"/>
</dbReference>
<keyword evidence="14" id="KW-0472">Membrane</keyword>
<keyword evidence="15" id="KW-0829">Tyrosine-protein kinase</keyword>
<dbReference type="EC" id="2.7.10.2" evidence="5"/>
<dbReference type="SUPFAM" id="SSF52540">
    <property type="entry name" value="P-loop containing nucleoside triphosphate hydrolases"/>
    <property type="match status" value="1"/>
</dbReference>
<evidence type="ECO:0000256" key="15">
    <source>
        <dbReference type="ARBA" id="ARBA00023137"/>
    </source>
</evidence>
<comment type="similarity">
    <text evidence="4">Belongs to the etk/wzc family.</text>
</comment>
<gene>
    <name evidence="20" type="ORF">brsh051_19200</name>
</gene>
<sequence>MELTDYLSILRKYWRSATAVTLAAVLFAALFSMLAKPTYTSNASLFLSVRTASSGGDLNAGSSYAESQVQSFAKVARSDIVLQPVIDNLGLATTPSELAKQVTVSVPTGTATLDIAVVQGSPDEAARVTAAISEQLVEAVDELSPPSPDGTKPVVATIIRPAQVPTSPTTPKTMQNLALGVLLGLLLGAGQAILRDMLNLDIRSERDVARVTEIPVIGMVPNDDDAAVNPLILDADPRSARAEAYRSLRTNLQFLGLDRGKRAIVITSSVPSEGKTTTAINIASTIAASGERVLVIDADLRRPTVAKLMRLEGSVGLTTVLIGEARLEQVIQPTNDSLMDVLASGPIPPNPADLLGLPHMQQLITEASRRYDTVIIDSPPLLPVTDAAVLSRVADGTLVVVGSGVARRPELEKALEKLEMVDARVLGLLLTRVRGGDAGAYHYEYVYGQDGHSSSRASRDKNEPAPISSARARTGRRPTRAIQPVQ</sequence>
<evidence type="ECO:0000256" key="8">
    <source>
        <dbReference type="ARBA" id="ARBA00022679"/>
    </source>
</evidence>
<evidence type="ECO:0000256" key="3">
    <source>
        <dbReference type="ARBA" id="ARBA00007316"/>
    </source>
</evidence>
<dbReference type="GO" id="GO:0005886">
    <property type="term" value="C:plasma membrane"/>
    <property type="evidence" value="ECO:0007669"/>
    <property type="project" value="UniProtKB-SubCell"/>
</dbReference>
<evidence type="ECO:0000256" key="5">
    <source>
        <dbReference type="ARBA" id="ARBA00011903"/>
    </source>
</evidence>
<evidence type="ECO:0000256" key="7">
    <source>
        <dbReference type="ARBA" id="ARBA00022519"/>
    </source>
</evidence>
<evidence type="ECO:0000256" key="14">
    <source>
        <dbReference type="ARBA" id="ARBA00023136"/>
    </source>
</evidence>
<comment type="similarity">
    <text evidence="3">Belongs to the CpsD/CapB family.</text>
</comment>
<evidence type="ECO:0000256" key="1">
    <source>
        <dbReference type="ARBA" id="ARBA00004429"/>
    </source>
</evidence>
<dbReference type="KEGG" id="broo:brsh051_19200"/>
<dbReference type="PANTHER" id="PTHR32309:SF13">
    <property type="entry name" value="FERRIC ENTEROBACTIN TRANSPORT PROTEIN FEPE"/>
    <property type="match status" value="1"/>
</dbReference>
<feature type="domain" description="Polysaccharide chain length determinant N-terminal" evidence="18">
    <location>
        <begin position="2"/>
        <end position="89"/>
    </location>
</feature>
<comment type="subcellular location">
    <subcellularLocation>
        <location evidence="1">Cell inner membrane</location>
        <topology evidence="1">Multi-pass membrane protein</topology>
    </subcellularLocation>
</comment>
<keyword evidence="9" id="KW-0812">Transmembrane</keyword>
<keyword evidence="7" id="KW-0997">Cell inner membrane</keyword>
<dbReference type="InterPro" id="IPR025669">
    <property type="entry name" value="AAA_dom"/>
</dbReference>